<accession>A0A4C1WIF8</accession>
<feature type="region of interest" description="Disordered" evidence="1">
    <location>
        <begin position="28"/>
        <end position="60"/>
    </location>
</feature>
<evidence type="ECO:0000313" key="3">
    <source>
        <dbReference type="Proteomes" id="UP000299102"/>
    </source>
</evidence>
<dbReference type="AlphaFoldDB" id="A0A4C1WIF8"/>
<organism evidence="2 3">
    <name type="scientific">Eumeta variegata</name>
    <name type="common">Bagworm moth</name>
    <name type="synonym">Eumeta japonica</name>
    <dbReference type="NCBI Taxonomy" id="151549"/>
    <lineage>
        <taxon>Eukaryota</taxon>
        <taxon>Metazoa</taxon>
        <taxon>Ecdysozoa</taxon>
        <taxon>Arthropoda</taxon>
        <taxon>Hexapoda</taxon>
        <taxon>Insecta</taxon>
        <taxon>Pterygota</taxon>
        <taxon>Neoptera</taxon>
        <taxon>Endopterygota</taxon>
        <taxon>Lepidoptera</taxon>
        <taxon>Glossata</taxon>
        <taxon>Ditrysia</taxon>
        <taxon>Tineoidea</taxon>
        <taxon>Psychidae</taxon>
        <taxon>Oiketicinae</taxon>
        <taxon>Eumeta</taxon>
    </lineage>
</organism>
<gene>
    <name evidence="2" type="ORF">EVAR_42820_1</name>
</gene>
<protein>
    <submittedName>
        <fullName evidence="2">Uncharacterized protein</fullName>
    </submittedName>
</protein>
<dbReference type="Proteomes" id="UP000299102">
    <property type="component" value="Unassembled WGS sequence"/>
</dbReference>
<proteinExistence type="predicted"/>
<keyword evidence="3" id="KW-1185">Reference proteome</keyword>
<dbReference type="EMBL" id="BGZK01000559">
    <property type="protein sequence ID" value="GBP50139.1"/>
    <property type="molecule type" value="Genomic_DNA"/>
</dbReference>
<feature type="region of interest" description="Disordered" evidence="1">
    <location>
        <begin position="104"/>
        <end position="133"/>
    </location>
</feature>
<comment type="caution">
    <text evidence="2">The sequence shown here is derived from an EMBL/GenBank/DDBJ whole genome shotgun (WGS) entry which is preliminary data.</text>
</comment>
<reference evidence="2 3" key="1">
    <citation type="journal article" date="2019" name="Commun. Biol.">
        <title>The bagworm genome reveals a unique fibroin gene that provides high tensile strength.</title>
        <authorList>
            <person name="Kono N."/>
            <person name="Nakamura H."/>
            <person name="Ohtoshi R."/>
            <person name="Tomita M."/>
            <person name="Numata K."/>
            <person name="Arakawa K."/>
        </authorList>
    </citation>
    <scope>NUCLEOTIDE SEQUENCE [LARGE SCALE GENOMIC DNA]</scope>
</reference>
<name>A0A4C1WIF8_EUMVA</name>
<sequence length="148" mass="15334">MSVTFGDGLSRPTTLPCLRPCPKAVGVDSGPVSSGHVSAPFADPFESSPSTNTEQPAPGINEIRTRFHTSSSGPVRLGVPHFSNTAKNVLQPYSFCEITSTEGAEGAPYTPGGSNSTEGFGRGAARGERERVGEGLATNVAPIKCRIS</sequence>
<evidence type="ECO:0000313" key="2">
    <source>
        <dbReference type="EMBL" id="GBP50139.1"/>
    </source>
</evidence>
<evidence type="ECO:0000256" key="1">
    <source>
        <dbReference type="SAM" id="MobiDB-lite"/>
    </source>
</evidence>